<dbReference type="KEGG" id="ppv:NJ69_07835"/>
<keyword evidence="3" id="KW-1185">Reference proteome</keyword>
<name>A0AAI8KBF8_9PSED</name>
<dbReference type="EMBL" id="CP031641">
    <property type="protein sequence ID" value="AXO88506.1"/>
    <property type="molecule type" value="Genomic_DNA"/>
</dbReference>
<accession>A0AAI8KBF8</accession>
<evidence type="ECO:0000313" key="3">
    <source>
        <dbReference type="Proteomes" id="UP000258127"/>
    </source>
</evidence>
<reference evidence="2 3" key="1">
    <citation type="submission" date="2018-08" db="EMBL/GenBank/DDBJ databases">
        <authorList>
            <person name="Lee Y."/>
            <person name="Kakembo D."/>
        </authorList>
    </citation>
    <scope>NUCLEOTIDE SEQUENCE [LARGE SCALE GENOMIC DNA]</scope>
    <source>
        <strain evidence="2 3">JBCS1880</strain>
    </source>
</reference>
<dbReference type="AlphaFoldDB" id="A0AAI8KBF8"/>
<proteinExistence type="predicted"/>
<organism evidence="2 3">
    <name type="scientific">Pseudomonas parafulva</name>
    <dbReference type="NCBI Taxonomy" id="157782"/>
    <lineage>
        <taxon>Bacteria</taxon>
        <taxon>Pseudomonadati</taxon>
        <taxon>Pseudomonadota</taxon>
        <taxon>Gammaproteobacteria</taxon>
        <taxon>Pseudomonadales</taxon>
        <taxon>Pseudomonadaceae</taxon>
        <taxon>Pseudomonas</taxon>
    </lineage>
</organism>
<dbReference type="RefSeq" id="WP_039577800.1">
    <property type="nucleotide sequence ID" value="NZ_CP009747.1"/>
</dbReference>
<dbReference type="Gene3D" id="1.25.40.10">
    <property type="entry name" value="Tetratricopeptide repeat domain"/>
    <property type="match status" value="1"/>
</dbReference>
<sequence length="213" mass="23192">MKRLLLATLLAFSSSTWALDPGGAQRLADLQQRWAQIQYQTPKEQRSEAFEKLAGDAATFVRQYPGAAEPLIWNGIVNSSWAGATGGLGALSKVKAARASLEQAIALDAGALQGSAYTSLGTLYDQVPGWPIGFGDSDKAETLLRQALQINPNGIDSNYFWADHLVRRKRYDEARVALNKALQAPPRPGRELADQGRRSDIAALLKTLEDKQD</sequence>
<evidence type="ECO:0008006" key="4">
    <source>
        <dbReference type="Google" id="ProtNLM"/>
    </source>
</evidence>
<gene>
    <name evidence="2" type="ORF">DZC75_11050</name>
</gene>
<evidence type="ECO:0000256" key="1">
    <source>
        <dbReference type="SAM" id="SignalP"/>
    </source>
</evidence>
<feature type="chain" id="PRO_5042494381" description="Tetratricopeptide repeat protein" evidence="1">
    <location>
        <begin position="19"/>
        <end position="213"/>
    </location>
</feature>
<evidence type="ECO:0000313" key="2">
    <source>
        <dbReference type="EMBL" id="AXO88506.1"/>
    </source>
</evidence>
<protein>
    <recommendedName>
        <fullName evidence="4">Tetratricopeptide repeat protein</fullName>
    </recommendedName>
</protein>
<dbReference type="SUPFAM" id="SSF48452">
    <property type="entry name" value="TPR-like"/>
    <property type="match status" value="1"/>
</dbReference>
<feature type="signal peptide" evidence="1">
    <location>
        <begin position="1"/>
        <end position="18"/>
    </location>
</feature>
<dbReference type="Proteomes" id="UP000258127">
    <property type="component" value="Chromosome"/>
</dbReference>
<dbReference type="Pfam" id="PF14559">
    <property type="entry name" value="TPR_19"/>
    <property type="match status" value="1"/>
</dbReference>
<keyword evidence="1" id="KW-0732">Signal</keyword>
<dbReference type="InterPro" id="IPR011990">
    <property type="entry name" value="TPR-like_helical_dom_sf"/>
</dbReference>